<proteinExistence type="predicted"/>
<name>A0A0E9UKN2_ANGAN</name>
<sequence length="45" mass="5125">MCFTCFLLHSRGNCLQCRFFSCNGTLRSCLYVLFPDRKAGLSVCL</sequence>
<accession>A0A0E9UKN2</accession>
<dbReference type="EMBL" id="GBXM01043044">
    <property type="protein sequence ID" value="JAH65533.1"/>
    <property type="molecule type" value="Transcribed_RNA"/>
</dbReference>
<reference evidence="1" key="1">
    <citation type="submission" date="2014-11" db="EMBL/GenBank/DDBJ databases">
        <authorList>
            <person name="Amaro Gonzalez C."/>
        </authorList>
    </citation>
    <scope>NUCLEOTIDE SEQUENCE</scope>
</reference>
<protein>
    <submittedName>
        <fullName evidence="1">Uncharacterized protein</fullName>
    </submittedName>
</protein>
<reference evidence="1" key="2">
    <citation type="journal article" date="2015" name="Fish Shellfish Immunol.">
        <title>Early steps in the European eel (Anguilla anguilla)-Vibrio vulnificus interaction in the gills: Role of the RtxA13 toxin.</title>
        <authorList>
            <person name="Callol A."/>
            <person name="Pajuelo D."/>
            <person name="Ebbesson L."/>
            <person name="Teles M."/>
            <person name="MacKenzie S."/>
            <person name="Amaro C."/>
        </authorList>
    </citation>
    <scope>NUCLEOTIDE SEQUENCE</scope>
</reference>
<organism evidence="1">
    <name type="scientific">Anguilla anguilla</name>
    <name type="common">European freshwater eel</name>
    <name type="synonym">Muraena anguilla</name>
    <dbReference type="NCBI Taxonomy" id="7936"/>
    <lineage>
        <taxon>Eukaryota</taxon>
        <taxon>Metazoa</taxon>
        <taxon>Chordata</taxon>
        <taxon>Craniata</taxon>
        <taxon>Vertebrata</taxon>
        <taxon>Euteleostomi</taxon>
        <taxon>Actinopterygii</taxon>
        <taxon>Neopterygii</taxon>
        <taxon>Teleostei</taxon>
        <taxon>Anguilliformes</taxon>
        <taxon>Anguillidae</taxon>
        <taxon>Anguilla</taxon>
    </lineage>
</organism>
<evidence type="ECO:0000313" key="1">
    <source>
        <dbReference type="EMBL" id="JAH65533.1"/>
    </source>
</evidence>
<dbReference type="AlphaFoldDB" id="A0A0E9UKN2"/>